<gene>
    <name evidence="7" type="ORF">SAMN05421736_106133</name>
</gene>
<evidence type="ECO:0000259" key="5">
    <source>
        <dbReference type="PROSITE" id="PS50932"/>
    </source>
</evidence>
<feature type="domain" description="HTH lacI-type" evidence="5">
    <location>
        <begin position="3"/>
        <end position="57"/>
    </location>
</feature>
<dbReference type="PROSITE" id="PS50943">
    <property type="entry name" value="HTH_CROC1"/>
    <property type="match status" value="1"/>
</dbReference>
<evidence type="ECO:0000313" key="7">
    <source>
        <dbReference type="EMBL" id="SDZ11565.1"/>
    </source>
</evidence>
<dbReference type="InterPro" id="IPR000843">
    <property type="entry name" value="HTH_LacI"/>
</dbReference>
<dbReference type="SUPFAM" id="SSF47413">
    <property type="entry name" value="lambda repressor-like DNA-binding domains"/>
    <property type="match status" value="1"/>
</dbReference>
<dbReference type="Gene3D" id="3.40.50.2300">
    <property type="match status" value="2"/>
</dbReference>
<dbReference type="OrthoDB" id="9775106at2"/>
<reference evidence="8" key="1">
    <citation type="submission" date="2016-10" db="EMBL/GenBank/DDBJ databases">
        <authorList>
            <person name="Varghese N."/>
            <person name="Submissions S."/>
        </authorList>
    </citation>
    <scope>NUCLEOTIDE SEQUENCE [LARGE SCALE GENOMIC DNA]</scope>
    <source>
        <strain evidence="8">SP</strain>
    </source>
</reference>
<dbReference type="STRING" id="1503961.SAMN05421736_106133"/>
<dbReference type="InterPro" id="IPR001387">
    <property type="entry name" value="Cro/C1-type_HTH"/>
</dbReference>
<evidence type="ECO:0000313" key="8">
    <source>
        <dbReference type="Proteomes" id="UP000198935"/>
    </source>
</evidence>
<dbReference type="SUPFAM" id="SSF53822">
    <property type="entry name" value="Periplasmic binding protein-like I"/>
    <property type="match status" value="1"/>
</dbReference>
<dbReference type="PROSITE" id="PS00356">
    <property type="entry name" value="HTH_LACI_1"/>
    <property type="match status" value="1"/>
</dbReference>
<dbReference type="SMART" id="SM00354">
    <property type="entry name" value="HTH_LACI"/>
    <property type="match status" value="1"/>
</dbReference>
<accession>A0A1H3QEX6</accession>
<proteinExistence type="predicted"/>
<dbReference type="CDD" id="cd01392">
    <property type="entry name" value="HTH_LacI"/>
    <property type="match status" value="1"/>
</dbReference>
<evidence type="ECO:0000256" key="4">
    <source>
        <dbReference type="ARBA" id="ARBA00023163"/>
    </source>
</evidence>
<dbReference type="EMBL" id="FNPI01000006">
    <property type="protein sequence ID" value="SDZ11565.1"/>
    <property type="molecule type" value="Genomic_DNA"/>
</dbReference>
<evidence type="ECO:0000256" key="1">
    <source>
        <dbReference type="ARBA" id="ARBA00022491"/>
    </source>
</evidence>
<dbReference type="Pfam" id="PF13377">
    <property type="entry name" value="Peripla_BP_3"/>
    <property type="match status" value="1"/>
</dbReference>
<dbReference type="InterPro" id="IPR046335">
    <property type="entry name" value="LacI/GalR-like_sensor"/>
</dbReference>
<dbReference type="PANTHER" id="PTHR30146:SF148">
    <property type="entry name" value="HTH-TYPE TRANSCRIPTIONAL REPRESSOR PURR-RELATED"/>
    <property type="match status" value="1"/>
</dbReference>
<dbReference type="GO" id="GO:0003700">
    <property type="term" value="F:DNA-binding transcription factor activity"/>
    <property type="evidence" value="ECO:0007669"/>
    <property type="project" value="TreeGrafter"/>
</dbReference>
<feature type="domain" description="HTH cro/C1-type" evidence="6">
    <location>
        <begin position="3"/>
        <end position="47"/>
    </location>
</feature>
<dbReference type="PRINTS" id="PR00036">
    <property type="entry name" value="HTHLACI"/>
</dbReference>
<protein>
    <submittedName>
        <fullName evidence="7">LacI family transcriptional regulator</fullName>
    </submittedName>
</protein>
<sequence length="345" mass="38419">MRITIKEIAKLAGVSQATVSKIINNYQDVGEDTKKRVLKIMEEKGYRPSHSAKTLASKVTNVIGVLYAGKVNVGFNHPFFVDVMDMFKKKIGYLGYDLMFFSNEKFFLDEEDYLARCLHYNVDGCIIIGGEDIQESVYDVDKSPIPCIGIDIKLTGEQSGYLMTDNYKVSSKVVEHYYLLGHREIAYIGGKKDSVIADIRLSAFREVMGQYGLPVREEMVKYGDFFEGSGYRAMKELLHAPVPPKAVFAASDLMAFGAIQAIKEHGLKVPDDISVIGCDDISAAKHIDPPLTTVRQDSERIGNLAARMLFDLINHRINSTSVMVEPELMVRKSSGPAYSQTLMGS</sequence>
<evidence type="ECO:0000259" key="6">
    <source>
        <dbReference type="PROSITE" id="PS50943"/>
    </source>
</evidence>
<keyword evidence="1" id="KW-0678">Repressor</keyword>
<keyword evidence="8" id="KW-1185">Reference proteome</keyword>
<evidence type="ECO:0000256" key="2">
    <source>
        <dbReference type="ARBA" id="ARBA00023015"/>
    </source>
</evidence>
<evidence type="ECO:0000256" key="3">
    <source>
        <dbReference type="ARBA" id="ARBA00023125"/>
    </source>
</evidence>
<dbReference type="CDD" id="cd06267">
    <property type="entry name" value="PBP1_LacI_sugar_binding-like"/>
    <property type="match status" value="1"/>
</dbReference>
<dbReference type="PROSITE" id="PS50932">
    <property type="entry name" value="HTH_LACI_2"/>
    <property type="match status" value="1"/>
</dbReference>
<dbReference type="Gene3D" id="1.10.260.40">
    <property type="entry name" value="lambda repressor-like DNA-binding domains"/>
    <property type="match status" value="1"/>
</dbReference>
<organism evidence="7 8">
    <name type="scientific">Evansella caseinilytica</name>
    <dbReference type="NCBI Taxonomy" id="1503961"/>
    <lineage>
        <taxon>Bacteria</taxon>
        <taxon>Bacillati</taxon>
        <taxon>Bacillota</taxon>
        <taxon>Bacilli</taxon>
        <taxon>Bacillales</taxon>
        <taxon>Bacillaceae</taxon>
        <taxon>Evansella</taxon>
    </lineage>
</organism>
<dbReference type="InterPro" id="IPR010982">
    <property type="entry name" value="Lambda_DNA-bd_dom_sf"/>
</dbReference>
<dbReference type="Proteomes" id="UP000198935">
    <property type="component" value="Unassembled WGS sequence"/>
</dbReference>
<dbReference type="Pfam" id="PF00356">
    <property type="entry name" value="LacI"/>
    <property type="match status" value="1"/>
</dbReference>
<dbReference type="AlphaFoldDB" id="A0A1H3QEX6"/>
<name>A0A1H3QEX6_9BACI</name>
<keyword evidence="3" id="KW-0238">DNA-binding</keyword>
<dbReference type="InterPro" id="IPR028082">
    <property type="entry name" value="Peripla_BP_I"/>
</dbReference>
<dbReference type="PANTHER" id="PTHR30146">
    <property type="entry name" value="LACI-RELATED TRANSCRIPTIONAL REPRESSOR"/>
    <property type="match status" value="1"/>
</dbReference>
<dbReference type="GO" id="GO:0000976">
    <property type="term" value="F:transcription cis-regulatory region binding"/>
    <property type="evidence" value="ECO:0007669"/>
    <property type="project" value="TreeGrafter"/>
</dbReference>
<keyword evidence="4" id="KW-0804">Transcription</keyword>
<keyword evidence="2" id="KW-0805">Transcription regulation</keyword>